<dbReference type="PRINTS" id="PR00237">
    <property type="entry name" value="GPCRRHODOPSN"/>
</dbReference>
<feature type="non-terminal residue" evidence="11">
    <location>
        <position position="1"/>
    </location>
</feature>
<feature type="transmembrane region" description="Helical" evidence="9">
    <location>
        <begin position="177"/>
        <end position="200"/>
    </location>
</feature>
<dbReference type="CDD" id="cd00637">
    <property type="entry name" value="7tm_classA_rhodopsin-like"/>
    <property type="match status" value="1"/>
</dbReference>
<comment type="caution">
    <text evidence="11">The sequence shown here is derived from an EMBL/GenBank/DDBJ whole genome shotgun (WGS) entry which is preliminary data.</text>
</comment>
<dbReference type="Proteomes" id="UP001159427">
    <property type="component" value="Unassembled WGS sequence"/>
</dbReference>
<dbReference type="SMART" id="SM01381">
    <property type="entry name" value="7TM_GPCR_Srsx"/>
    <property type="match status" value="1"/>
</dbReference>
<dbReference type="PROSITE" id="PS00237">
    <property type="entry name" value="G_PROTEIN_RECEP_F1_1"/>
    <property type="match status" value="1"/>
</dbReference>
<sequence>TEWKIAETVASCLIIIVSLIANSLIVMLVCKTPNLRKPINYFIANMASSDLLNPIFLIPWNLSFLHTSSFLISGKLGQALCKFLPFIISVSFVVSIQNLILIAVDRFGAVVFPLRSPLIRSKLCPFFILATWIVAAAVSSPDLFTYELVEYPEGTRCVENRKTEAFGESSSLASFTLAYYILFIYIPVLLIIILYSIIVIKLKTQEHPGEQSANSQQQRDRRNRNVLQMSIAIVTVFVFCCLPHSINYLIIQYQDTFTHLSCSFWIYYVVIFYVSSAYFAINPVICFMFSSNYRNALKRLIKCSFVQA</sequence>
<evidence type="ECO:0000313" key="11">
    <source>
        <dbReference type="EMBL" id="CAH3166059.1"/>
    </source>
</evidence>
<dbReference type="Pfam" id="PF00001">
    <property type="entry name" value="7tm_1"/>
    <property type="match status" value="1"/>
</dbReference>
<evidence type="ECO:0000256" key="5">
    <source>
        <dbReference type="ARBA" id="ARBA00023136"/>
    </source>
</evidence>
<evidence type="ECO:0000259" key="10">
    <source>
        <dbReference type="PROSITE" id="PS50262"/>
    </source>
</evidence>
<evidence type="ECO:0000256" key="2">
    <source>
        <dbReference type="ARBA" id="ARBA00022692"/>
    </source>
</evidence>
<dbReference type="SUPFAM" id="SSF81321">
    <property type="entry name" value="Family A G protein-coupled receptor-like"/>
    <property type="match status" value="1"/>
</dbReference>
<feature type="transmembrane region" description="Helical" evidence="9">
    <location>
        <begin position="266"/>
        <end position="289"/>
    </location>
</feature>
<organism evidence="11 12">
    <name type="scientific">Porites evermanni</name>
    <dbReference type="NCBI Taxonomy" id="104178"/>
    <lineage>
        <taxon>Eukaryota</taxon>
        <taxon>Metazoa</taxon>
        <taxon>Cnidaria</taxon>
        <taxon>Anthozoa</taxon>
        <taxon>Hexacorallia</taxon>
        <taxon>Scleractinia</taxon>
        <taxon>Fungiina</taxon>
        <taxon>Poritidae</taxon>
        <taxon>Porites</taxon>
    </lineage>
</organism>
<evidence type="ECO:0000313" key="12">
    <source>
        <dbReference type="Proteomes" id="UP001159427"/>
    </source>
</evidence>
<dbReference type="Gene3D" id="1.20.1070.10">
    <property type="entry name" value="Rhodopsin 7-helix transmembrane proteins"/>
    <property type="match status" value="1"/>
</dbReference>
<comment type="similarity">
    <text evidence="8">Belongs to the G-protein coupled receptor 1 family.</text>
</comment>
<evidence type="ECO:0000256" key="1">
    <source>
        <dbReference type="ARBA" id="ARBA00004141"/>
    </source>
</evidence>
<keyword evidence="4 8" id="KW-0297">G-protein coupled receptor</keyword>
<evidence type="ECO:0000256" key="4">
    <source>
        <dbReference type="ARBA" id="ARBA00023040"/>
    </source>
</evidence>
<feature type="transmembrane region" description="Helical" evidence="9">
    <location>
        <begin position="123"/>
        <end position="140"/>
    </location>
</feature>
<feature type="transmembrane region" description="Helical" evidence="9">
    <location>
        <begin position="51"/>
        <end position="71"/>
    </location>
</feature>
<name>A0ABN8QQ33_9CNID</name>
<keyword evidence="2 8" id="KW-0812">Transmembrane</keyword>
<gene>
    <name evidence="11" type="ORF">PEVE_00005551</name>
</gene>
<dbReference type="PROSITE" id="PS50262">
    <property type="entry name" value="G_PROTEIN_RECEP_F1_2"/>
    <property type="match status" value="1"/>
</dbReference>
<keyword evidence="5 9" id="KW-0472">Membrane</keyword>
<evidence type="ECO:0000256" key="9">
    <source>
        <dbReference type="SAM" id="Phobius"/>
    </source>
</evidence>
<feature type="transmembrane region" description="Helical" evidence="9">
    <location>
        <begin position="83"/>
        <end position="102"/>
    </location>
</feature>
<keyword evidence="12" id="KW-1185">Reference proteome</keyword>
<evidence type="ECO:0000256" key="3">
    <source>
        <dbReference type="ARBA" id="ARBA00022989"/>
    </source>
</evidence>
<reference evidence="11 12" key="1">
    <citation type="submission" date="2022-05" db="EMBL/GenBank/DDBJ databases">
        <authorList>
            <consortium name="Genoscope - CEA"/>
            <person name="William W."/>
        </authorList>
    </citation>
    <scope>NUCLEOTIDE SEQUENCE [LARGE SCALE GENOMIC DNA]</scope>
</reference>
<dbReference type="InterPro" id="IPR017452">
    <property type="entry name" value="GPCR_Rhodpsn_7TM"/>
</dbReference>
<evidence type="ECO:0000256" key="7">
    <source>
        <dbReference type="ARBA" id="ARBA00023224"/>
    </source>
</evidence>
<feature type="transmembrane region" description="Helical" evidence="9">
    <location>
        <begin position="6"/>
        <end position="30"/>
    </location>
</feature>
<keyword evidence="7 8" id="KW-0807">Transducer</keyword>
<dbReference type="InterPro" id="IPR000276">
    <property type="entry name" value="GPCR_Rhodpsn"/>
</dbReference>
<feature type="domain" description="G-protein coupled receptors family 1 profile" evidence="10">
    <location>
        <begin position="21"/>
        <end position="286"/>
    </location>
</feature>
<accession>A0ABN8QQ33</accession>
<protein>
    <recommendedName>
        <fullName evidence="10">G-protein coupled receptors family 1 profile domain-containing protein</fullName>
    </recommendedName>
</protein>
<feature type="transmembrane region" description="Helical" evidence="9">
    <location>
        <begin position="226"/>
        <end position="246"/>
    </location>
</feature>
<dbReference type="EMBL" id="CALNXI010001352">
    <property type="protein sequence ID" value="CAH3166059.1"/>
    <property type="molecule type" value="Genomic_DNA"/>
</dbReference>
<dbReference type="PANTHER" id="PTHR24243">
    <property type="entry name" value="G-PROTEIN COUPLED RECEPTOR"/>
    <property type="match status" value="1"/>
</dbReference>
<comment type="subcellular location">
    <subcellularLocation>
        <location evidence="1">Membrane</location>
        <topology evidence="1">Multi-pass membrane protein</topology>
    </subcellularLocation>
</comment>
<evidence type="ECO:0000256" key="8">
    <source>
        <dbReference type="RuleBase" id="RU000688"/>
    </source>
</evidence>
<keyword evidence="3 9" id="KW-1133">Transmembrane helix</keyword>
<evidence type="ECO:0000256" key="6">
    <source>
        <dbReference type="ARBA" id="ARBA00023170"/>
    </source>
</evidence>
<keyword evidence="6 8" id="KW-0675">Receptor</keyword>
<proteinExistence type="inferred from homology"/>
<dbReference type="PANTHER" id="PTHR24243:SF208">
    <property type="entry name" value="PYROKININ-1 RECEPTOR"/>
    <property type="match status" value="1"/>
</dbReference>